<dbReference type="Pfam" id="PF05705">
    <property type="entry name" value="DUF829"/>
    <property type="match status" value="1"/>
</dbReference>
<dbReference type="AlphaFoldDB" id="A0A8H7F224"/>
<comment type="similarity">
    <text evidence="1">Belongs to the TMEM53 family.</text>
</comment>
<keyword evidence="4" id="KW-0472">Membrane</keyword>
<reference evidence="7 8" key="1">
    <citation type="journal article" name="Sci. Rep.">
        <title>Telomere-to-telomere assembled and centromere annotated genomes of the two main subspecies of the button mushroom Agaricus bisporus reveal especially polymorphic chromosome ends.</title>
        <authorList>
            <person name="Sonnenberg A.S.M."/>
            <person name="Sedaghat-Telgerd N."/>
            <person name="Lavrijssen B."/>
            <person name="Ohm R.A."/>
            <person name="Hendrickx P.M."/>
            <person name="Scholtmeijer K."/>
            <person name="Baars J.J.P."/>
            <person name="van Peer A."/>
        </authorList>
    </citation>
    <scope>NUCLEOTIDE SEQUENCE [LARGE SCALE GENOMIC DNA]</scope>
    <source>
        <strain evidence="7 8">H119_p4</strain>
    </source>
</reference>
<evidence type="ECO:0000256" key="1">
    <source>
        <dbReference type="ARBA" id="ARBA00007387"/>
    </source>
</evidence>
<evidence type="ECO:0000256" key="2">
    <source>
        <dbReference type="ARBA" id="ARBA00022692"/>
    </source>
</evidence>
<comment type="subcellular location">
    <subcellularLocation>
        <location evidence="6">Nucleus outer membrane</location>
        <topology evidence="6">Single-pass membrane protein</topology>
    </subcellularLocation>
</comment>
<dbReference type="EMBL" id="JABXXO010000007">
    <property type="protein sequence ID" value="KAF7773477.1"/>
    <property type="molecule type" value="Genomic_DNA"/>
</dbReference>
<dbReference type="InterPro" id="IPR029058">
    <property type="entry name" value="AB_hydrolase_fold"/>
</dbReference>
<organism evidence="7 8">
    <name type="scientific">Agaricus bisporus var. burnettii</name>
    <dbReference type="NCBI Taxonomy" id="192524"/>
    <lineage>
        <taxon>Eukaryota</taxon>
        <taxon>Fungi</taxon>
        <taxon>Dikarya</taxon>
        <taxon>Basidiomycota</taxon>
        <taxon>Agaricomycotina</taxon>
        <taxon>Agaricomycetes</taxon>
        <taxon>Agaricomycetidae</taxon>
        <taxon>Agaricales</taxon>
        <taxon>Agaricineae</taxon>
        <taxon>Agaricaceae</taxon>
        <taxon>Agaricus</taxon>
    </lineage>
</organism>
<dbReference type="PANTHER" id="PTHR12265:SF30">
    <property type="entry name" value="TRANSMEMBRANE PROTEIN 53"/>
    <property type="match status" value="1"/>
</dbReference>
<gene>
    <name evidence="7" type="ORF">Agabi119p4_5644</name>
</gene>
<evidence type="ECO:0000256" key="5">
    <source>
        <dbReference type="ARBA" id="ARBA00023242"/>
    </source>
</evidence>
<accession>A0A8H7F224</accession>
<dbReference type="GO" id="GO:0005640">
    <property type="term" value="C:nuclear outer membrane"/>
    <property type="evidence" value="ECO:0007669"/>
    <property type="project" value="UniProtKB-SubCell"/>
</dbReference>
<keyword evidence="2" id="KW-0812">Transmembrane</keyword>
<sequence length="335" mass="37122">MLFGANKLRIKAVSGLAPDPQKSMAGEMVSMTADDTCVKVGEGIHLYRPTEPGPINPSHPTVVLIFGWMAARFSHLQKYTSIYRERYPDTTLVLTQCEPSFFWSSQRAQHKALAPLVDVLEALGLIHPLQEASKPRKTPLDSIVPLPTHRILLHVFSNGGCCQLMILGSIISNRRAASLTTATHTPASALILDSCPGDGGFSSAERAFTISVTNPLLRILVKLGVIILFSIRLVMEHVFRQQSTIPSMRSQLNDPDMVPWLNKNSPRLYIYSEGDEMVPVHAVEQHMKDAVEKGYNVQSVKFGKESKHVAHARSDPSRYWGATEQMWKEAIGAQD</sequence>
<name>A0A8H7F224_AGABI</name>
<dbReference type="InterPro" id="IPR008547">
    <property type="entry name" value="DUF829_TMEM53"/>
</dbReference>
<evidence type="ECO:0000256" key="4">
    <source>
        <dbReference type="ARBA" id="ARBA00023136"/>
    </source>
</evidence>
<dbReference type="Proteomes" id="UP000629468">
    <property type="component" value="Unassembled WGS sequence"/>
</dbReference>
<dbReference type="PANTHER" id="PTHR12265">
    <property type="entry name" value="TRANSMEMBRANE PROTEIN 53"/>
    <property type="match status" value="1"/>
</dbReference>
<protein>
    <submittedName>
        <fullName evidence="7">Uncharacterized protein</fullName>
    </submittedName>
</protein>
<comment type="caution">
    <text evidence="7">The sequence shown here is derived from an EMBL/GenBank/DDBJ whole genome shotgun (WGS) entry which is preliminary data.</text>
</comment>
<evidence type="ECO:0000313" key="7">
    <source>
        <dbReference type="EMBL" id="KAF7773477.1"/>
    </source>
</evidence>
<evidence type="ECO:0000256" key="3">
    <source>
        <dbReference type="ARBA" id="ARBA00022989"/>
    </source>
</evidence>
<dbReference type="SUPFAM" id="SSF53474">
    <property type="entry name" value="alpha/beta-Hydrolases"/>
    <property type="match status" value="1"/>
</dbReference>
<proteinExistence type="inferred from homology"/>
<keyword evidence="5" id="KW-0539">Nucleus</keyword>
<evidence type="ECO:0000256" key="6">
    <source>
        <dbReference type="ARBA" id="ARBA00034303"/>
    </source>
</evidence>
<evidence type="ECO:0000313" key="8">
    <source>
        <dbReference type="Proteomes" id="UP000629468"/>
    </source>
</evidence>
<keyword evidence="3" id="KW-1133">Transmembrane helix</keyword>